<name>A0ABZ0RPI8_9BACT</name>
<organism evidence="1 2">
    <name type="scientific">Coraliomargarita algicola</name>
    <dbReference type="NCBI Taxonomy" id="3092156"/>
    <lineage>
        <taxon>Bacteria</taxon>
        <taxon>Pseudomonadati</taxon>
        <taxon>Verrucomicrobiota</taxon>
        <taxon>Opitutia</taxon>
        <taxon>Puniceicoccales</taxon>
        <taxon>Coraliomargaritaceae</taxon>
        <taxon>Coraliomargarita</taxon>
    </lineage>
</organism>
<keyword evidence="2" id="KW-1185">Reference proteome</keyword>
<dbReference type="EMBL" id="CP138858">
    <property type="protein sequence ID" value="WPJ98130.1"/>
    <property type="molecule type" value="Genomic_DNA"/>
</dbReference>
<gene>
    <name evidence="1" type="ORF">SH580_10505</name>
</gene>
<proteinExistence type="predicted"/>
<dbReference type="RefSeq" id="WP_319834933.1">
    <property type="nucleotide sequence ID" value="NZ_CP138858.1"/>
</dbReference>
<dbReference type="Proteomes" id="UP001324993">
    <property type="component" value="Chromosome"/>
</dbReference>
<accession>A0ABZ0RPI8</accession>
<sequence length="278" mass="32104">MIERILIAVKTYPTLSSKYAELVCTAGVNESGEWRRIYPVCFRQLQDGSQYQKYQWVEADIEKSTTDGRPESYKIKNPDSLKLIGGPIPTADKWLARKEAFHNQVALETNIAELIEQAHGNLASLAHYKPQEMTDFVVEKTDREWNPKKLELLEAQKQQFDLFKDEATIEEEFKVVKKLPYKFSYKFKDVSGKTPKLMIEDWEIGALYWNCLKNADGDEAVAVQKVREKYWDTFVQSGKYDLTLVLGTTLQHHNKRAPNPYVIISVVPTPYDAQTLLF</sequence>
<reference evidence="1 2" key="1">
    <citation type="submission" date="2023-11" db="EMBL/GenBank/DDBJ databases">
        <title>Coraliomargarita sp. nov., isolated from marine algae.</title>
        <authorList>
            <person name="Lee J.K."/>
            <person name="Baek J.H."/>
            <person name="Kim J.M."/>
            <person name="Choi D.G."/>
            <person name="Jeon C.O."/>
        </authorList>
    </citation>
    <scope>NUCLEOTIDE SEQUENCE [LARGE SCALE GENOMIC DNA]</scope>
    <source>
        <strain evidence="1 2">J2-16</strain>
    </source>
</reference>
<evidence type="ECO:0000313" key="1">
    <source>
        <dbReference type="EMBL" id="WPJ98130.1"/>
    </source>
</evidence>
<protein>
    <submittedName>
        <fullName evidence="1">Uncharacterized protein</fullName>
    </submittedName>
</protein>
<evidence type="ECO:0000313" key="2">
    <source>
        <dbReference type="Proteomes" id="UP001324993"/>
    </source>
</evidence>